<sequence length="1511" mass="164555">MSSQRSSSPPVEVLIVTALRMERDAVKAVSTGALGVWSEERVPGTGLRVERRSFAAADGARLTVALICAEDMGGTQTAGVAGPVVMALRPRCLAMCGVLAGKPGDTEFGDVVFADQLLLHDSGKRTAKGFQHGTRPHVMDIRWVEKARDFAEDPGDALAWLRGPDWTVDQQRAWLLDQFARGRGSQSLGPLLAECCPEYESIVAGLLAEELVHPGDQPLTEQGKKHVDAERFKSQRWPGLDPPRRSLRVHVGPIASGNAVQGDEVLWDELETFARKVLGVEMEAHAVANTAELLQLELAVVMKGVMDHADKHKDDRFKSFAARASAECLLAFLRRNSATRVRTGYDDILSPGTATLPDDPSPSRLLHPSYEVVKFFRAGRKDILAELDEWCTTGKAVQGRLVHGPGGFGKTRLAIEWTRDLRERGWAAGFLHAHVVEDWFDRVVGLGMPVAVVIDYAESRAELRQLLAPVLQYASARVKLPVRILLLARGVDDWWQALLEGDESRRAFLTAVPPVPLRPLADGSEVRVEVFRAAAAEFAARRGRTAPTVSRALTDPIFDRALYIHMAALAAVDELDLQPPRKAEEEPLLAAILEHEERFWDERQKRHDRQHRLHVERARRLVAAATLRGGLPTREVANAIGTRLRAADEDLLMLLHDVYGAPGSGGGPGTYVGPLEPDLLGEGMVRRTYRRMDEPRENYIDGVFEDADADRLRHGFEALGRAAVGEKPVVRPWIDRLLARETATRALLAFAAAKAVGRRTALSVLGDALADALERAGDARVAAALEHDGIPTQTVTLRRVAVWVSRALLAAAPDGEEENFLSQRAHVLNNLGNRQSEVGQREAALASTAEAVRIYEELAKRNPDAFQPDLAMSLNNLGNRQGEVGQREAALVSVAEAVRIFEELAKRNPDAFQPDLAASLNNLGAMQSEVGQREAALVSTVESVRLRRELAKRNPDAFQPDLAASLNNLGNRQSEVGQREAALAEAAEAVRIYEELAKRNPDAFQPDLAASLNNLGPIQSGVGRREEALASAAEAVRIYEELAKRNPDAFQPDLALSLNNFSAMQSEVGQREAALASVAESVRIYEELAKRNPDAFQPDLAASLNNLGNRQSEVGQRKAALASVAEAVRLRRELAKRNPDAFQPDLAASLNNLGIMQSEVGQPEAALTSAAEGVRVYEELAKRNPDAFHPDLAASLSNLGNRQSQVGQPEAALASVAEAVRIYEELAKRNPDAFQPHLAASLNNLGNRQSEAGRREAALASVAEAVRIRRELAKRNPDAFQPGLAISLNNLGIMQSEVGQPEVALASAAEGVRIYEELAKGNPGVFHPELAASLNNLGSRQSEVGQREAALESVAEAVRIYEELAKQNPDAFQPHLAMSLNNLGAMQSEVGQREAALASMAEAVRIRRELAKRNPDAFQPHLAMSLNNLGAMQSEVGQREAALASAAETFDLYWPHFAAHPENFARNMMISLRNLLRRQRDAGLAPDAALLERVGVLRGLGLDMPLDLDSG</sequence>
<dbReference type="SUPFAM" id="SSF53167">
    <property type="entry name" value="Purine and uridine phosphorylases"/>
    <property type="match status" value="1"/>
</dbReference>
<dbReference type="EMBL" id="JAQNDL010000003">
    <property type="protein sequence ID" value="MDC0722498.1"/>
    <property type="molecule type" value="Genomic_DNA"/>
</dbReference>
<gene>
    <name evidence="2" type="ORF">POL25_36755</name>
</gene>
<dbReference type="Proteomes" id="UP001221686">
    <property type="component" value="Unassembled WGS sequence"/>
</dbReference>
<dbReference type="SMART" id="SM00028">
    <property type="entry name" value="TPR"/>
    <property type="match status" value="12"/>
</dbReference>
<proteinExistence type="predicted"/>
<dbReference type="SUPFAM" id="SSF48452">
    <property type="entry name" value="TPR-like"/>
    <property type="match status" value="5"/>
</dbReference>
<reference evidence="2 3" key="1">
    <citation type="submission" date="2022-11" db="EMBL/GenBank/DDBJ databases">
        <title>Minimal conservation of predation-associated metabolite biosynthetic gene clusters underscores biosynthetic potential of Myxococcota including descriptions for ten novel species: Archangium lansinium sp. nov., Myxococcus landrumus sp. nov., Nannocystis bai.</title>
        <authorList>
            <person name="Ahearne A."/>
            <person name="Stevens C."/>
            <person name="Dowd S."/>
        </authorList>
    </citation>
    <scope>NUCLEOTIDE SEQUENCE [LARGE SCALE GENOMIC DNA]</scope>
    <source>
        <strain evidence="2 3">BB15-2</strain>
    </source>
</reference>
<dbReference type="PANTHER" id="PTHR19959">
    <property type="entry name" value="KINESIN LIGHT CHAIN"/>
    <property type="match status" value="1"/>
</dbReference>
<organism evidence="2 3">
    <name type="scientific">Nannocystis bainbridge</name>
    <dbReference type="NCBI Taxonomy" id="2995303"/>
    <lineage>
        <taxon>Bacteria</taxon>
        <taxon>Pseudomonadati</taxon>
        <taxon>Myxococcota</taxon>
        <taxon>Polyangia</taxon>
        <taxon>Nannocystales</taxon>
        <taxon>Nannocystaceae</taxon>
        <taxon>Nannocystis</taxon>
    </lineage>
</organism>
<dbReference type="InterPro" id="IPR035994">
    <property type="entry name" value="Nucleoside_phosphorylase_sf"/>
</dbReference>
<dbReference type="RefSeq" id="WP_272091027.1">
    <property type="nucleotide sequence ID" value="NZ_JAQNDL010000003.1"/>
</dbReference>
<feature type="domain" description="Nucleoside phosphorylase" evidence="1">
    <location>
        <begin position="246"/>
        <end position="328"/>
    </location>
</feature>
<evidence type="ECO:0000313" key="2">
    <source>
        <dbReference type="EMBL" id="MDC0722498.1"/>
    </source>
</evidence>
<dbReference type="InterPro" id="IPR000845">
    <property type="entry name" value="Nucleoside_phosphorylase_d"/>
</dbReference>
<comment type="caution">
    <text evidence="2">The sequence shown here is derived from an EMBL/GenBank/DDBJ whole genome shotgun (WGS) entry which is preliminary data.</text>
</comment>
<dbReference type="Gene3D" id="1.25.40.10">
    <property type="entry name" value="Tetratricopeptide repeat domain"/>
    <property type="match status" value="5"/>
</dbReference>
<dbReference type="PANTHER" id="PTHR19959:SF119">
    <property type="entry name" value="FUNGAL LIPASE-LIKE DOMAIN-CONTAINING PROTEIN"/>
    <property type="match status" value="1"/>
</dbReference>
<accession>A0ABT5E9G6</accession>
<evidence type="ECO:0000259" key="1">
    <source>
        <dbReference type="Pfam" id="PF01048"/>
    </source>
</evidence>
<name>A0ABT5E9G6_9BACT</name>
<dbReference type="Gene3D" id="3.40.50.1580">
    <property type="entry name" value="Nucleoside phosphorylase domain"/>
    <property type="match status" value="1"/>
</dbReference>
<dbReference type="InterPro" id="IPR011990">
    <property type="entry name" value="TPR-like_helical_dom_sf"/>
</dbReference>
<keyword evidence="3" id="KW-1185">Reference proteome</keyword>
<evidence type="ECO:0000313" key="3">
    <source>
        <dbReference type="Proteomes" id="UP001221686"/>
    </source>
</evidence>
<protein>
    <submittedName>
        <fullName evidence="2">Tetratricopeptide repeat protein</fullName>
    </submittedName>
</protein>
<dbReference type="Pfam" id="PF01048">
    <property type="entry name" value="PNP_UDP_1"/>
    <property type="match status" value="1"/>
</dbReference>
<dbReference type="InterPro" id="IPR019734">
    <property type="entry name" value="TPR_rpt"/>
</dbReference>
<dbReference type="Pfam" id="PF13374">
    <property type="entry name" value="TPR_10"/>
    <property type="match status" value="8"/>
</dbReference>